<feature type="region of interest" description="Disordered" evidence="6">
    <location>
        <begin position="242"/>
        <end position="332"/>
    </location>
</feature>
<evidence type="ECO:0000256" key="1">
    <source>
        <dbReference type="ARBA" id="ARBA00004141"/>
    </source>
</evidence>
<dbReference type="CTD" id="23731"/>
<feature type="transmembrane region" description="Helical" evidence="7">
    <location>
        <begin position="336"/>
        <end position="355"/>
    </location>
</feature>
<evidence type="ECO:0000256" key="2">
    <source>
        <dbReference type="ARBA" id="ARBA00009773"/>
    </source>
</evidence>
<proteinExistence type="inferred from homology"/>
<evidence type="ECO:0000313" key="9">
    <source>
        <dbReference type="Proteomes" id="UP000887568"/>
    </source>
</evidence>
<dbReference type="GO" id="GO:0016020">
    <property type="term" value="C:membrane"/>
    <property type="evidence" value="ECO:0007669"/>
    <property type="project" value="UniProtKB-SubCell"/>
</dbReference>
<evidence type="ECO:0000256" key="7">
    <source>
        <dbReference type="SAM" id="Phobius"/>
    </source>
</evidence>
<dbReference type="PANTHER" id="PTHR21716:SF4">
    <property type="entry name" value="TRANSMEMBRANE PROTEIN 245"/>
    <property type="match status" value="1"/>
</dbReference>
<feature type="compositionally biased region" description="Basic and acidic residues" evidence="6">
    <location>
        <begin position="321"/>
        <end position="332"/>
    </location>
</feature>
<feature type="transmembrane region" description="Helical" evidence="7">
    <location>
        <begin position="98"/>
        <end position="115"/>
    </location>
</feature>
<evidence type="ECO:0000256" key="6">
    <source>
        <dbReference type="SAM" id="MobiDB-lite"/>
    </source>
</evidence>
<feature type="transmembrane region" description="Helical" evidence="7">
    <location>
        <begin position="641"/>
        <end position="659"/>
    </location>
</feature>
<comment type="similarity">
    <text evidence="2">Belongs to the autoinducer-2 exporter (AI-2E) (TC 2.A.86) family.</text>
</comment>
<dbReference type="GeneID" id="119729656"/>
<feature type="transmembrane region" description="Helical" evidence="7">
    <location>
        <begin position="195"/>
        <end position="212"/>
    </location>
</feature>
<name>A0A914A4E1_PATMI</name>
<comment type="subcellular location">
    <subcellularLocation>
        <location evidence="1">Membrane</location>
        <topology evidence="1">Multi-pass membrane protein</topology>
    </subcellularLocation>
</comment>
<evidence type="ECO:0000256" key="4">
    <source>
        <dbReference type="ARBA" id="ARBA00022989"/>
    </source>
</evidence>
<feature type="transmembrane region" description="Helical" evidence="7">
    <location>
        <begin position="730"/>
        <end position="753"/>
    </location>
</feature>
<feature type="transmembrane region" description="Helical" evidence="7">
    <location>
        <begin position="65"/>
        <end position="86"/>
    </location>
</feature>
<protein>
    <recommendedName>
        <fullName evidence="10">Transmembrane protein 245</fullName>
    </recommendedName>
</protein>
<feature type="transmembrane region" description="Helical" evidence="7">
    <location>
        <begin position="760"/>
        <end position="780"/>
    </location>
</feature>
<feature type="transmembrane region" description="Helical" evidence="7">
    <location>
        <begin position="127"/>
        <end position="144"/>
    </location>
</feature>
<organism evidence="8 9">
    <name type="scientific">Patiria miniata</name>
    <name type="common">Bat star</name>
    <name type="synonym">Asterina miniata</name>
    <dbReference type="NCBI Taxonomy" id="46514"/>
    <lineage>
        <taxon>Eukaryota</taxon>
        <taxon>Metazoa</taxon>
        <taxon>Echinodermata</taxon>
        <taxon>Eleutherozoa</taxon>
        <taxon>Asterozoa</taxon>
        <taxon>Asteroidea</taxon>
        <taxon>Valvatacea</taxon>
        <taxon>Valvatida</taxon>
        <taxon>Asterinidae</taxon>
        <taxon>Patiria</taxon>
    </lineage>
</organism>
<dbReference type="OMA" id="CVHFFWK"/>
<feature type="compositionally biased region" description="Acidic residues" evidence="6">
    <location>
        <begin position="244"/>
        <end position="253"/>
    </location>
</feature>
<evidence type="ECO:0000256" key="3">
    <source>
        <dbReference type="ARBA" id="ARBA00022692"/>
    </source>
</evidence>
<dbReference type="OrthoDB" id="5970161at2759"/>
<feature type="transmembrane region" description="Helical" evidence="7">
    <location>
        <begin position="164"/>
        <end position="188"/>
    </location>
</feature>
<dbReference type="Proteomes" id="UP000887568">
    <property type="component" value="Unplaced"/>
</dbReference>
<keyword evidence="4 7" id="KW-1133">Transmembrane helix</keyword>
<accession>A0A914A4E1</accession>
<feature type="transmembrane region" description="Helical" evidence="7">
    <location>
        <begin position="437"/>
        <end position="459"/>
    </location>
</feature>
<dbReference type="RefSeq" id="XP_038058246.1">
    <property type="nucleotide sequence ID" value="XM_038202318.1"/>
</dbReference>
<keyword evidence="3 7" id="KW-0812">Transmembrane</keyword>
<feature type="transmembrane region" description="Helical" evidence="7">
    <location>
        <begin position="34"/>
        <end position="58"/>
    </location>
</feature>
<feature type="transmembrane region" description="Helical" evidence="7">
    <location>
        <begin position="218"/>
        <end position="237"/>
    </location>
</feature>
<dbReference type="Pfam" id="PF01594">
    <property type="entry name" value="AI-2E_transport"/>
    <property type="match status" value="1"/>
</dbReference>
<feature type="transmembrane region" description="Helical" evidence="7">
    <location>
        <begin position="612"/>
        <end position="635"/>
    </location>
</feature>
<feature type="transmembrane region" description="Helical" evidence="7">
    <location>
        <begin position="704"/>
        <end position="724"/>
    </location>
</feature>
<evidence type="ECO:0000256" key="5">
    <source>
        <dbReference type="ARBA" id="ARBA00023136"/>
    </source>
</evidence>
<evidence type="ECO:0008006" key="10">
    <source>
        <dbReference type="Google" id="ProtNLM"/>
    </source>
</evidence>
<keyword evidence="9" id="KW-1185">Reference proteome</keyword>
<dbReference type="PANTHER" id="PTHR21716">
    <property type="entry name" value="TRANSMEMBRANE PROTEIN"/>
    <property type="match status" value="1"/>
</dbReference>
<feature type="compositionally biased region" description="Basic and acidic residues" evidence="6">
    <location>
        <begin position="280"/>
        <end position="301"/>
    </location>
</feature>
<dbReference type="AlphaFoldDB" id="A0A914A4E1"/>
<reference evidence="8" key="1">
    <citation type="submission" date="2022-11" db="UniProtKB">
        <authorList>
            <consortium name="EnsemblMetazoa"/>
        </authorList>
    </citation>
    <scope>IDENTIFICATION</scope>
</reference>
<keyword evidence="5 7" id="KW-0472">Membrane</keyword>
<feature type="transmembrane region" description="Helical" evidence="7">
    <location>
        <begin position="800"/>
        <end position="825"/>
    </location>
</feature>
<dbReference type="InterPro" id="IPR002549">
    <property type="entry name" value="AI-2E-like"/>
</dbReference>
<dbReference type="EnsemblMetazoa" id="XM_038202318.1">
    <property type="protein sequence ID" value="XP_038058246.1"/>
    <property type="gene ID" value="LOC119729656"/>
</dbReference>
<sequence length="863" mass="95302">MANPSTDGGELRSPFDSVLTTFLPQGHEKNLKQAFYNAATILFIVLFCGAAVAVYFVLEIFIKPLLWAVLCGTVLYPFKYTLTSYVSGWLQGLEDSSTPLAVGTIAIPLSLLNFASEQLGQVISHRFKLLVAVSLGLPLSYLAYQCLDYVVNILLGVFYVLYEGLGYFSTLWVWTIIIAYLLLVIFWWNDSSKALLGNLAVPVWIILLLHLANLTGPFRVLLFVVVITLVALGYSTMRRKEAVDATDGDEDQDSSLNSSETEISPRPSDTAVSAQPQEGQDAKEDVSKVGDKQEGRAKKEEGGDETDLDRPSRLDIPQAAKEPKTERKSSKDKTPLSTRYLLGLFWTCVLVRLWMHMWLLQLLPIPIAIWLLKRAATQSGFWDFMKAKVESGRLDAMDWVAGREDAFIPPYIRGLTTLFLKGDRMVIGVLKNSVDKFISIFLILGVMIATVIIAFLLAIQIQQESMHLIQLSGNLVNETIAQNPDLQQWFPGAADMQQAVDSVLNDAYHYGRDWISHKVHSTLGGDDDNKEQIEEQVLQLWDRLYVQLAAKNGTNDNDDDDDDNRRFLAASVNMSWNGLMETVGKLDEVEMGGFVQAAQDNLETVKSVLESVWMVLMSNVSILFTILTALLSFVFEGSTALLNFIISFLVFVTTLFYLLSASRGQFLPMQWISGLTPAGQASSRYSNALETAIRDVLGASIKMSAFYGLYTWLTHTLFGIKIVFIPTALAAILGFVPFLGTYWAAIPGVIDLLVQGERGLAIFLLVCHFIPMSVVDTAIYSDIKGGGHPYLTALSVAGGMIYFGLEGALIGPILLCGLLVVVNIYSKMMQGSGSAPSLVNLRGTSSASVGRTRWDFRRSDTVS</sequence>
<evidence type="ECO:0000313" key="8">
    <source>
        <dbReference type="EnsemblMetazoa" id="XP_038058246.1"/>
    </source>
</evidence>